<name>A0A1W5VPI5_9VIRU</name>
<reference evidence="2" key="1">
    <citation type="journal article" date="2017" name="Virus Res.">
        <title>Resolution of cassava-infecting alphaflexiviruses: Molecular and biological characterization of a novel group of potexviruses lacking the TGB3 gene.</title>
        <authorList>
            <person name="Lozano I."/>
            <person name="Leiva A.M."/>
            <person name="Jimenez J."/>
            <person name="Fernandez E."/>
            <person name="Carvajal-Yepes M."/>
            <person name="Cuervo M."/>
            <person name="Cuellar W.J."/>
        </authorList>
    </citation>
    <scope>NUCLEOTIDE SEQUENCE [LARGE SCALE GENOMIC DNA]</scope>
    <source>
        <strain evidence="2">Ven164</strain>
    </source>
</reference>
<dbReference type="EMBL" id="KY288487">
    <property type="protein sequence ID" value="ARG47538.1"/>
    <property type="molecule type" value="Genomic_RNA"/>
</dbReference>
<keyword evidence="1" id="KW-0812">Transmembrane</keyword>
<dbReference type="Proteomes" id="UP000242389">
    <property type="component" value="Segment"/>
</dbReference>
<sequence>MPLQAPPDPNRTYQLVGVCTAVICICYFLTQDNRGFSGDRENSFPNGGKLSYCKTAVFHPPNHRDSQAGAHIFLLVIALTALIIFLSRRTPHSCPQCRG</sequence>
<proteinExistence type="predicted"/>
<keyword evidence="1" id="KW-0472">Membrane</keyword>
<accession>A0A1W5VPI5</accession>
<organism evidence="2">
    <name type="scientific">Cassava virus X</name>
    <dbReference type="NCBI Taxonomy" id="1977392"/>
    <lineage>
        <taxon>Viruses</taxon>
        <taxon>Riboviria</taxon>
        <taxon>Orthornavirae</taxon>
        <taxon>Kitrinoviricota</taxon>
        <taxon>Alsuviricetes</taxon>
        <taxon>Tymovirales</taxon>
        <taxon>Alphaflexiviridae</taxon>
        <taxon>Potexvirus</taxon>
        <taxon>Potexvirus ecsmanihotis</taxon>
    </lineage>
</organism>
<evidence type="ECO:0000313" key="3">
    <source>
        <dbReference type="Proteomes" id="UP000242389"/>
    </source>
</evidence>
<keyword evidence="3" id="KW-1185">Reference proteome</keyword>
<evidence type="ECO:0000313" key="2">
    <source>
        <dbReference type="EMBL" id="ARG47538.1"/>
    </source>
</evidence>
<feature type="transmembrane region" description="Helical" evidence="1">
    <location>
        <begin position="12"/>
        <end position="30"/>
    </location>
</feature>
<dbReference type="OrthoDB" id="20634at10239"/>
<protein>
    <submittedName>
        <fullName evidence="2">Triple gene block protein 2</fullName>
    </submittedName>
</protein>
<evidence type="ECO:0000256" key="1">
    <source>
        <dbReference type="SAM" id="Phobius"/>
    </source>
</evidence>
<dbReference type="GeneID" id="32283031"/>
<keyword evidence="1" id="KW-1133">Transmembrane helix</keyword>
<gene>
    <name evidence="2" type="primary">TGB2</name>
</gene>
<dbReference type="KEGG" id="vg:32283031"/>
<dbReference type="RefSeq" id="YP_009357228.1">
    <property type="nucleotide sequence ID" value="NC_034375.1"/>
</dbReference>
<dbReference type="Pfam" id="PF01307">
    <property type="entry name" value="Plant_vir_prot"/>
    <property type="match status" value="1"/>
</dbReference>
<feature type="transmembrane region" description="Helical" evidence="1">
    <location>
        <begin position="68"/>
        <end position="86"/>
    </location>
</feature>
<dbReference type="InterPro" id="IPR001896">
    <property type="entry name" value="Plant_vir_prot"/>
</dbReference>